<accession>A0A2S4N629</accession>
<name>A0A2S4N629_9FLAO</name>
<feature type="domain" description="Outer membrane protein beta-barrel" evidence="5">
    <location>
        <begin position="371"/>
        <end position="764"/>
    </location>
</feature>
<evidence type="ECO:0000256" key="4">
    <source>
        <dbReference type="SAM" id="SignalP"/>
    </source>
</evidence>
<dbReference type="PANTHER" id="PTHR40980:SF4">
    <property type="entry name" value="TONB-DEPENDENT RECEPTOR-LIKE BETA-BARREL DOMAIN-CONTAINING PROTEIN"/>
    <property type="match status" value="1"/>
</dbReference>
<dbReference type="InterPro" id="IPR041700">
    <property type="entry name" value="OMP_b-brl_3"/>
</dbReference>
<dbReference type="Gene3D" id="2.60.40.1120">
    <property type="entry name" value="Carboxypeptidase-like, regulatory domain"/>
    <property type="match status" value="1"/>
</dbReference>
<keyword evidence="7" id="KW-1185">Reference proteome</keyword>
<organism evidence="6 7">
    <name type="scientific">Flavobacterium croceum DSM 17960</name>
    <dbReference type="NCBI Taxonomy" id="1121886"/>
    <lineage>
        <taxon>Bacteria</taxon>
        <taxon>Pseudomonadati</taxon>
        <taxon>Bacteroidota</taxon>
        <taxon>Flavobacteriia</taxon>
        <taxon>Flavobacteriales</taxon>
        <taxon>Flavobacteriaceae</taxon>
        <taxon>Flavobacterium</taxon>
    </lineage>
</organism>
<keyword evidence="2" id="KW-0472">Membrane</keyword>
<feature type="chain" id="PRO_5015430650" evidence="4">
    <location>
        <begin position="22"/>
        <end position="788"/>
    </location>
</feature>
<keyword evidence="6" id="KW-0675">Receptor</keyword>
<reference evidence="6 7" key="1">
    <citation type="submission" date="2018-01" db="EMBL/GenBank/DDBJ databases">
        <title>Genomic Encyclopedia of Type Strains, Phase I: the one thousand microbial genomes (KMG-I) project.</title>
        <authorList>
            <person name="Goeker M."/>
        </authorList>
    </citation>
    <scope>NUCLEOTIDE SEQUENCE [LARGE SCALE GENOMIC DNA]</scope>
    <source>
        <strain evidence="6 7">DSM 17960</strain>
    </source>
</reference>
<evidence type="ECO:0000313" key="6">
    <source>
        <dbReference type="EMBL" id="POS00753.1"/>
    </source>
</evidence>
<evidence type="ECO:0000256" key="1">
    <source>
        <dbReference type="ARBA" id="ARBA00004442"/>
    </source>
</evidence>
<dbReference type="AlphaFoldDB" id="A0A2S4N629"/>
<dbReference type="GO" id="GO:0009279">
    <property type="term" value="C:cell outer membrane"/>
    <property type="evidence" value="ECO:0007669"/>
    <property type="project" value="UniProtKB-SubCell"/>
</dbReference>
<keyword evidence="4" id="KW-0732">Signal</keyword>
<protein>
    <submittedName>
        <fullName evidence="6">Outer membrane receptor protein involved in Fe transport</fullName>
    </submittedName>
</protein>
<evidence type="ECO:0000313" key="7">
    <source>
        <dbReference type="Proteomes" id="UP000237056"/>
    </source>
</evidence>
<evidence type="ECO:0000256" key="2">
    <source>
        <dbReference type="ARBA" id="ARBA00023136"/>
    </source>
</evidence>
<dbReference type="EMBL" id="PQNY01000024">
    <property type="protein sequence ID" value="POS00753.1"/>
    <property type="molecule type" value="Genomic_DNA"/>
</dbReference>
<sequence length="788" mass="90969">MTKRHLLSLLLIILFQNQVFSQIKISGQIKNEKNNPVEFIEIQLQNKDSIIFKSELTNAEGKFILETEKGEYSLLVRQLGGIYHKQKISVNQDTYIGIINITEKTQQLQEVVITSKKKLIDRKVDRLIFNVENSISASGGDAIDALKITPRVKVKNDNISMIGKNNMSVMVDDKLILLTGDELINFLKSIPSDNIKSIEVITTPPAKYDAEGNSGLINIKLKKSKLNQWNASLRSSYIQSTYPKGSFGGNFDYQKNKLSLYSNLNYVNGSNAPVETNKIYYPLGLWNEENKRRDFQNSVNGRIGADYKISEKFSVGMQYLGSFSKPKIAENSLTTIYNQTNSQIDSYINTLSENLGKNNNHSLNLNSTVVFDTIGRKMNINLDYFKFKNDDNRIFNTINLLSANNTSLQDIQNYSAKIDFEHPLKWINLSYGGKLSFIKTQNNVNYFDTTLGNPIFDPTQSNEFNYDENTQAIYLNGAKKLNEKWETQLGFRLENTQTEGVSKTLNQKNTNSYTKLFPTFYLTYSLNEKNSFSINYNKRINRPSYNRLNPFRWYSNPFSYTEGNPFLQPSFSNNLELNYTFNDNWSNSIYYSHTDNGFEQITIVDNTDNIQKTIAQNFFKTTIIGISESYTYNKLKWLSSTFSFDWNYSKSESLIPITNQNLNGSNAYFSISNDFNLNKNKTLLFNFSYWYNFKGTSDLDKNNSYSQLDASIKYFAFDKKLQISFNANDILSTNRPIYTSFTNNIQIDYKNYYDVRLFRLSLVYKFGNKNINVEKKEVGNQEEKERTN</sequence>
<dbReference type="Gene3D" id="2.40.170.20">
    <property type="entry name" value="TonB-dependent receptor, beta-barrel domain"/>
    <property type="match status" value="1"/>
</dbReference>
<dbReference type="InterPro" id="IPR036942">
    <property type="entry name" value="Beta-barrel_TonB_sf"/>
</dbReference>
<evidence type="ECO:0000259" key="5">
    <source>
        <dbReference type="Pfam" id="PF14905"/>
    </source>
</evidence>
<dbReference type="Pfam" id="PF13715">
    <property type="entry name" value="CarbopepD_reg_2"/>
    <property type="match status" value="1"/>
</dbReference>
<dbReference type="OrthoDB" id="8764943at2"/>
<comment type="caution">
    <text evidence="6">The sequence shown here is derived from an EMBL/GenBank/DDBJ whole genome shotgun (WGS) entry which is preliminary data.</text>
</comment>
<keyword evidence="3" id="KW-0998">Cell outer membrane</keyword>
<feature type="signal peptide" evidence="4">
    <location>
        <begin position="1"/>
        <end position="21"/>
    </location>
</feature>
<dbReference type="RefSeq" id="WP_103727027.1">
    <property type="nucleotide sequence ID" value="NZ_PQNY01000024.1"/>
</dbReference>
<dbReference type="InterPro" id="IPR008969">
    <property type="entry name" value="CarboxyPept-like_regulatory"/>
</dbReference>
<dbReference type="Pfam" id="PF14905">
    <property type="entry name" value="OMP_b-brl_3"/>
    <property type="match status" value="1"/>
</dbReference>
<dbReference type="PANTHER" id="PTHR40980">
    <property type="entry name" value="PLUG DOMAIN-CONTAINING PROTEIN"/>
    <property type="match status" value="1"/>
</dbReference>
<proteinExistence type="predicted"/>
<dbReference type="SUPFAM" id="SSF49464">
    <property type="entry name" value="Carboxypeptidase regulatory domain-like"/>
    <property type="match status" value="1"/>
</dbReference>
<evidence type="ECO:0000256" key="3">
    <source>
        <dbReference type="ARBA" id="ARBA00023237"/>
    </source>
</evidence>
<dbReference type="SUPFAM" id="SSF56935">
    <property type="entry name" value="Porins"/>
    <property type="match status" value="1"/>
</dbReference>
<dbReference type="Proteomes" id="UP000237056">
    <property type="component" value="Unassembled WGS sequence"/>
</dbReference>
<comment type="subcellular location">
    <subcellularLocation>
        <location evidence="1">Cell outer membrane</location>
    </subcellularLocation>
</comment>
<gene>
    <name evidence="6" type="ORF">Q361_1242</name>
</gene>